<feature type="domain" description="Galactosyltransferase C-terminal" evidence="3">
    <location>
        <begin position="167"/>
        <end position="223"/>
    </location>
</feature>
<proteinExistence type="predicted"/>
<dbReference type="PANTHER" id="PTHR22916:SF3">
    <property type="entry name" value="UDP-GLCNAC:BETAGAL BETA-1,3-N-ACETYLGLUCOSAMINYLTRANSFERASE-LIKE PROTEIN 1"/>
    <property type="match status" value="1"/>
</dbReference>
<protein>
    <submittedName>
        <fullName evidence="4">Glycosyl transferase</fullName>
    </submittedName>
</protein>
<feature type="domain" description="Glycosyltransferase 2-like" evidence="2">
    <location>
        <begin position="4"/>
        <end position="133"/>
    </location>
</feature>
<name>A0A0S2ZQ99_9FUSO</name>
<dbReference type="Pfam" id="PF00535">
    <property type="entry name" value="Glycos_transf_2"/>
    <property type="match status" value="1"/>
</dbReference>
<gene>
    <name evidence="4" type="ORF">RN87_09550</name>
</gene>
<accession>A0A0S2ZQ99</accession>
<dbReference type="PANTHER" id="PTHR22916">
    <property type="entry name" value="GLYCOSYLTRANSFERASE"/>
    <property type="match status" value="1"/>
</dbReference>
<dbReference type="EMBL" id="CP013331">
    <property type="protein sequence ID" value="ALQ40764.1"/>
    <property type="molecule type" value="Genomic_DNA"/>
</dbReference>
<dbReference type="AlphaFoldDB" id="A0A0S2ZQ99"/>
<reference evidence="4 5" key="1">
    <citation type="submission" date="2015-11" db="EMBL/GenBank/DDBJ databases">
        <authorList>
            <person name="Zhang Y."/>
            <person name="Guo Z."/>
        </authorList>
    </citation>
    <scope>NUCLEOTIDE SEQUENCE [LARGE SCALE GENOMIC DNA]</scope>
    <source>
        <strain evidence="4 5">ChDC F174</strain>
    </source>
</reference>
<dbReference type="Gene3D" id="3.90.550.10">
    <property type="entry name" value="Spore Coat Polysaccharide Biosynthesis Protein SpsA, Chain A"/>
    <property type="match status" value="1"/>
</dbReference>
<dbReference type="GO" id="GO:0016758">
    <property type="term" value="F:hexosyltransferase activity"/>
    <property type="evidence" value="ECO:0007669"/>
    <property type="project" value="UniProtKB-ARBA"/>
</dbReference>
<dbReference type="InterPro" id="IPR029044">
    <property type="entry name" value="Nucleotide-diphossugar_trans"/>
</dbReference>
<evidence type="ECO:0000313" key="5">
    <source>
        <dbReference type="Proteomes" id="UP000063275"/>
    </source>
</evidence>
<dbReference type="SUPFAM" id="SSF53448">
    <property type="entry name" value="Nucleotide-diphospho-sugar transferases"/>
    <property type="match status" value="1"/>
</dbReference>
<evidence type="ECO:0000313" key="4">
    <source>
        <dbReference type="EMBL" id="ALQ40764.1"/>
    </source>
</evidence>
<dbReference type="InterPro" id="IPR001173">
    <property type="entry name" value="Glyco_trans_2-like"/>
</dbReference>
<dbReference type="OrthoDB" id="9812302at2"/>
<evidence type="ECO:0000259" key="3">
    <source>
        <dbReference type="Pfam" id="PF02709"/>
    </source>
</evidence>
<dbReference type="InterPro" id="IPR027791">
    <property type="entry name" value="Galactosyl_T_C"/>
</dbReference>
<evidence type="ECO:0000259" key="2">
    <source>
        <dbReference type="Pfam" id="PF00535"/>
    </source>
</evidence>
<evidence type="ECO:0000256" key="1">
    <source>
        <dbReference type="ARBA" id="ARBA00022679"/>
    </source>
</evidence>
<organism evidence="4">
    <name type="scientific">Fusobacterium hwasookii ChDC F174</name>
    <dbReference type="NCBI Taxonomy" id="1307442"/>
    <lineage>
        <taxon>Bacteria</taxon>
        <taxon>Fusobacteriati</taxon>
        <taxon>Fusobacteriota</taxon>
        <taxon>Fusobacteriia</taxon>
        <taxon>Fusobacteriales</taxon>
        <taxon>Fusobacteriaceae</taxon>
        <taxon>Fusobacterium</taxon>
    </lineage>
</organism>
<sequence>MKVSVIVPVYNRLEHFRALFLCLLRQKKQPDELIITDDGSSQKVLDFIGDLIPKAQFKVKHVYQEDKGFRKTRALNNGVRNSSGDLLIFCDQDLIFGEEYIETIVKNIKDNIFLMGRAHHITEEEKNIVLSDIENISSYDEIIKKLPAKYVGTIDKMLKEDRKRRIIKTFKLAKRGIRLVGMSYALMKEAYLKVNGYDENYVGWGQEDDDFGNRLTIAGINGKELVTKNIQLHLWHYSDPTKVHSSNEEYYYKRKEEIFSKKDFYCEKGYEDSKNRDDITVKTLN</sequence>
<keyword evidence="1 4" id="KW-0808">Transferase</keyword>
<dbReference type="Pfam" id="PF02709">
    <property type="entry name" value="Glyco_transf_7C"/>
    <property type="match status" value="1"/>
</dbReference>
<dbReference type="RefSeq" id="WP_029492870.1">
    <property type="nucleotide sequence ID" value="NZ_ATKF01000031.1"/>
</dbReference>
<dbReference type="KEGG" id="fhw:RN87_09550"/>
<dbReference type="Proteomes" id="UP000063275">
    <property type="component" value="Chromosome"/>
</dbReference>